<dbReference type="Proteomes" id="UP000323632">
    <property type="component" value="Unassembled WGS sequence"/>
</dbReference>
<dbReference type="EMBL" id="VWSH01000003">
    <property type="protein sequence ID" value="KAA5533490.1"/>
    <property type="molecule type" value="Genomic_DNA"/>
</dbReference>
<evidence type="ECO:0000313" key="2">
    <source>
        <dbReference type="Proteomes" id="UP000323632"/>
    </source>
</evidence>
<name>A0A5M6CGC5_9BACT</name>
<sequence length="276" mass="30854">MNIKFNIYKYFVILILFFFTTIIKTTAQNNVNLAKTSNLSLASLAIISGIEWENEKLIPKPAMLKMDNNSTKNKKSSIHFIDTSELLPEPSILLSDLLNFSVIVSNNSAILQWKASNLSDAQELIVEQSIDGTFFQEVSVIMMDVEEKINGLIIPQENGLSYYRLKVLDKDGSTAYTEPLTCQVDTKASGIVSVYPNSINDEWLTALSVVTDYRGKIKVVITDDHGHQLIEFHREIVTEQSKIPIGVATIPKGAYYIFVSMKDGSHIGSVQELVKN</sequence>
<evidence type="ECO:0000313" key="1">
    <source>
        <dbReference type="EMBL" id="KAA5533490.1"/>
    </source>
</evidence>
<accession>A0A5M6CGC5</accession>
<dbReference type="AlphaFoldDB" id="A0A5M6CGC5"/>
<keyword evidence="2" id="KW-1185">Reference proteome</keyword>
<proteinExistence type="predicted"/>
<organism evidence="1 2">
    <name type="scientific">Taibaiella lutea</name>
    <dbReference type="NCBI Taxonomy" id="2608001"/>
    <lineage>
        <taxon>Bacteria</taxon>
        <taxon>Pseudomonadati</taxon>
        <taxon>Bacteroidota</taxon>
        <taxon>Chitinophagia</taxon>
        <taxon>Chitinophagales</taxon>
        <taxon>Chitinophagaceae</taxon>
        <taxon>Taibaiella</taxon>
    </lineage>
</organism>
<gene>
    <name evidence="1" type="ORF">F0919_13190</name>
</gene>
<dbReference type="RefSeq" id="WP_150033237.1">
    <property type="nucleotide sequence ID" value="NZ_VWSH01000003.1"/>
</dbReference>
<protein>
    <recommendedName>
        <fullName evidence="3">T9SS type A sorting domain-containing protein</fullName>
    </recommendedName>
</protein>
<reference evidence="1 2" key="1">
    <citation type="submission" date="2019-09" db="EMBL/GenBank/DDBJ databases">
        <title>Genome sequence and assembly of Taibaiella sp.</title>
        <authorList>
            <person name="Chhetri G."/>
        </authorList>
    </citation>
    <scope>NUCLEOTIDE SEQUENCE [LARGE SCALE GENOMIC DNA]</scope>
    <source>
        <strain evidence="1 2">KVB11</strain>
    </source>
</reference>
<comment type="caution">
    <text evidence="1">The sequence shown here is derived from an EMBL/GenBank/DDBJ whole genome shotgun (WGS) entry which is preliminary data.</text>
</comment>
<evidence type="ECO:0008006" key="3">
    <source>
        <dbReference type="Google" id="ProtNLM"/>
    </source>
</evidence>